<dbReference type="Pfam" id="PF20615">
    <property type="entry name" value="DUF6802"/>
    <property type="match status" value="1"/>
</dbReference>
<proteinExistence type="predicted"/>
<dbReference type="RefSeq" id="WP_072811891.1">
    <property type="nucleotide sequence ID" value="NZ_JAHWLX010000113.1"/>
</dbReference>
<protein>
    <recommendedName>
        <fullName evidence="1">DUF6802 domain-containing protein</fullName>
    </recommendedName>
</protein>
<dbReference type="InterPro" id="IPR046543">
    <property type="entry name" value="DUF6802"/>
</dbReference>
<evidence type="ECO:0000259" key="1">
    <source>
        <dbReference type="Pfam" id="PF20615"/>
    </source>
</evidence>
<dbReference type="Proteomes" id="UP001275440">
    <property type="component" value="Unassembled WGS sequence"/>
</dbReference>
<dbReference type="EMBL" id="WBMO01000005">
    <property type="protein sequence ID" value="MDV2478474.1"/>
    <property type="molecule type" value="Genomic_DNA"/>
</dbReference>
<sequence>MVESYLIPDWLPEPEGFASGAPFDPVSVAALADAVDPTADLDGDGTFDTVTWTSSSALVVATDLDADGSTDRLTAIADDGEFGVWEFHREPDGTPRWLRVDAGNLGPE</sequence>
<accession>A0ABU3WY62</accession>
<name>A0ABU3WY62_9NOCA</name>
<organism evidence="2 3">
    <name type="scientific">Rhodococcus zopfii</name>
    <dbReference type="NCBI Taxonomy" id="43772"/>
    <lineage>
        <taxon>Bacteria</taxon>
        <taxon>Bacillati</taxon>
        <taxon>Actinomycetota</taxon>
        <taxon>Actinomycetes</taxon>
        <taxon>Mycobacteriales</taxon>
        <taxon>Nocardiaceae</taxon>
        <taxon>Rhodococcus</taxon>
    </lineage>
</organism>
<keyword evidence="3" id="KW-1185">Reference proteome</keyword>
<reference evidence="2 3" key="1">
    <citation type="submission" date="2019-10" db="EMBL/GenBank/DDBJ databases">
        <title>Draft Genome Assembly of Rhodococcus zopfii DSM44189.</title>
        <authorList>
            <person name="Sutton J.M."/>
            <person name="Akob D.M."/>
            <person name="Bushman T.J."/>
        </authorList>
    </citation>
    <scope>NUCLEOTIDE SEQUENCE [LARGE SCALE GENOMIC DNA]</scope>
    <source>
        <strain evidence="2 3">DSM 44189</strain>
    </source>
</reference>
<evidence type="ECO:0000313" key="3">
    <source>
        <dbReference type="Proteomes" id="UP001275440"/>
    </source>
</evidence>
<evidence type="ECO:0000313" key="2">
    <source>
        <dbReference type="EMBL" id="MDV2478474.1"/>
    </source>
</evidence>
<gene>
    <name evidence="2" type="ORF">F8M49_29210</name>
</gene>
<feature type="domain" description="DUF6802" evidence="1">
    <location>
        <begin position="35"/>
        <end position="106"/>
    </location>
</feature>
<comment type="caution">
    <text evidence="2">The sequence shown here is derived from an EMBL/GenBank/DDBJ whole genome shotgun (WGS) entry which is preliminary data.</text>
</comment>